<evidence type="ECO:0000256" key="2">
    <source>
        <dbReference type="ARBA" id="ARBA00022737"/>
    </source>
</evidence>
<evidence type="ECO:0000313" key="4">
    <source>
        <dbReference type="EMBL" id="MED6291791.1"/>
    </source>
</evidence>
<dbReference type="InterPro" id="IPR001611">
    <property type="entry name" value="Leu-rich_rpt"/>
</dbReference>
<dbReference type="Pfam" id="PF00622">
    <property type="entry name" value="SPRY"/>
    <property type="match status" value="1"/>
</dbReference>
<dbReference type="InterPro" id="IPR001870">
    <property type="entry name" value="B30.2/SPRY"/>
</dbReference>
<dbReference type="EMBL" id="JAHUTJ010068992">
    <property type="protein sequence ID" value="MED6291791.1"/>
    <property type="molecule type" value="Genomic_DNA"/>
</dbReference>
<dbReference type="Gene3D" id="3.80.10.10">
    <property type="entry name" value="Ribonuclease Inhibitor"/>
    <property type="match status" value="1"/>
</dbReference>
<feature type="domain" description="B30.2/SPRY" evidence="3">
    <location>
        <begin position="174"/>
        <end position="371"/>
    </location>
</feature>
<dbReference type="Pfam" id="PF13516">
    <property type="entry name" value="LRR_6"/>
    <property type="match status" value="2"/>
</dbReference>
<dbReference type="InterPro" id="IPR032675">
    <property type="entry name" value="LRR_dom_sf"/>
</dbReference>
<dbReference type="Pfam" id="PF13765">
    <property type="entry name" value="PRY"/>
    <property type="match status" value="1"/>
</dbReference>
<proteinExistence type="predicted"/>
<accession>A0ABU7EXM0</accession>
<dbReference type="SUPFAM" id="SSF52047">
    <property type="entry name" value="RNI-like"/>
    <property type="match status" value="1"/>
</dbReference>
<dbReference type="SMART" id="SM00589">
    <property type="entry name" value="PRY"/>
    <property type="match status" value="1"/>
</dbReference>
<keyword evidence="1" id="KW-0433">Leucine-rich repeat</keyword>
<feature type="non-terminal residue" evidence="4">
    <location>
        <position position="1"/>
    </location>
</feature>
<evidence type="ECO:0000256" key="1">
    <source>
        <dbReference type="ARBA" id="ARBA00022614"/>
    </source>
</evidence>
<organism evidence="4 5">
    <name type="scientific">Characodon lateralis</name>
    <dbReference type="NCBI Taxonomy" id="208331"/>
    <lineage>
        <taxon>Eukaryota</taxon>
        <taxon>Metazoa</taxon>
        <taxon>Chordata</taxon>
        <taxon>Craniata</taxon>
        <taxon>Vertebrata</taxon>
        <taxon>Euteleostomi</taxon>
        <taxon>Actinopterygii</taxon>
        <taxon>Neopterygii</taxon>
        <taxon>Teleostei</taxon>
        <taxon>Neoteleostei</taxon>
        <taxon>Acanthomorphata</taxon>
        <taxon>Ovalentaria</taxon>
        <taxon>Atherinomorphae</taxon>
        <taxon>Cyprinodontiformes</taxon>
        <taxon>Goodeidae</taxon>
        <taxon>Characodon</taxon>
    </lineage>
</organism>
<sequence>LSRCNLSDRSCEPLSSVLSSSSSNLIELNLSNNNLKDSGVLLLCAGLKSQYCTLEILRLSTCNLSDRSCIHLSSVLSSESSSLIELDLTNNDLLDSGVNLLSTGLASPNCKLDTLSLSGCLITEEGCADLASALRSNPSHLRQLDLSYNHPGEDGKKVLTARSEEKHSRLTTLRVEPAGVQYLKPGLRTYSCRLTVDTNTVNKKIKLSEDNRKVTHMEEDQPYPDHPDRFDCCCQLLCTNGLTGRCYWEVERKGRVHVSVSYRGIERKGDCDKCEFGYNNKSWSLFCSDGIHSVFHNNRGTSVRLNSISSSSVTSRVAVYLDCPAGTLSFYRVFSDSLIHIHTFNTIFTEPLYPGFGVGFRPGSSVSLCLV</sequence>
<evidence type="ECO:0000313" key="5">
    <source>
        <dbReference type="Proteomes" id="UP001352852"/>
    </source>
</evidence>
<dbReference type="InterPro" id="IPR006574">
    <property type="entry name" value="PRY"/>
</dbReference>
<reference evidence="4 5" key="1">
    <citation type="submission" date="2021-06" db="EMBL/GenBank/DDBJ databases">
        <authorList>
            <person name="Palmer J.M."/>
        </authorList>
    </citation>
    <scope>NUCLEOTIDE SEQUENCE [LARGE SCALE GENOMIC DNA]</scope>
    <source>
        <strain evidence="4 5">CL_MEX2019</strain>
        <tissue evidence="4">Muscle</tissue>
    </source>
</reference>
<dbReference type="InterPro" id="IPR003879">
    <property type="entry name" value="Butyrophylin_SPRY"/>
</dbReference>
<name>A0ABU7EXM0_9TELE</name>
<dbReference type="PRINTS" id="PR01407">
    <property type="entry name" value="BUTYPHLNCDUF"/>
</dbReference>
<dbReference type="InterPro" id="IPR051261">
    <property type="entry name" value="NLR"/>
</dbReference>
<dbReference type="Proteomes" id="UP001352852">
    <property type="component" value="Unassembled WGS sequence"/>
</dbReference>
<dbReference type="InterPro" id="IPR043136">
    <property type="entry name" value="B30.2/SPRY_sf"/>
</dbReference>
<comment type="caution">
    <text evidence="4">The sequence shown here is derived from an EMBL/GenBank/DDBJ whole genome shotgun (WGS) entry which is preliminary data.</text>
</comment>
<dbReference type="PANTHER" id="PTHR24106">
    <property type="entry name" value="NACHT, LRR AND CARD DOMAINS-CONTAINING"/>
    <property type="match status" value="1"/>
</dbReference>
<dbReference type="PROSITE" id="PS51450">
    <property type="entry name" value="LRR"/>
    <property type="match status" value="1"/>
</dbReference>
<dbReference type="SUPFAM" id="SSF49899">
    <property type="entry name" value="Concanavalin A-like lectins/glucanases"/>
    <property type="match status" value="1"/>
</dbReference>
<keyword evidence="5" id="KW-1185">Reference proteome</keyword>
<dbReference type="SMART" id="SM00368">
    <property type="entry name" value="LRR_RI"/>
    <property type="match status" value="5"/>
</dbReference>
<evidence type="ECO:0000259" key="3">
    <source>
        <dbReference type="PROSITE" id="PS50188"/>
    </source>
</evidence>
<protein>
    <recommendedName>
        <fullName evidence="3">B30.2/SPRY domain-containing protein</fullName>
    </recommendedName>
</protein>
<dbReference type="InterPro" id="IPR013320">
    <property type="entry name" value="ConA-like_dom_sf"/>
</dbReference>
<keyword evidence="2" id="KW-0677">Repeat</keyword>
<dbReference type="PROSITE" id="PS50188">
    <property type="entry name" value="B302_SPRY"/>
    <property type="match status" value="1"/>
</dbReference>
<dbReference type="CDD" id="cd16040">
    <property type="entry name" value="SPRY_PRY_SNTX"/>
    <property type="match status" value="1"/>
</dbReference>
<gene>
    <name evidence="4" type="ORF">CHARACLAT_027276</name>
</gene>
<dbReference type="Gene3D" id="2.60.120.920">
    <property type="match status" value="1"/>
</dbReference>
<dbReference type="InterPro" id="IPR003877">
    <property type="entry name" value="SPRY_dom"/>
</dbReference>